<dbReference type="SMART" id="SM00382">
    <property type="entry name" value="AAA"/>
    <property type="match status" value="1"/>
</dbReference>
<name>A0A1T4KK95_9FIRM</name>
<dbReference type="AlphaFoldDB" id="A0A1T4KK95"/>
<dbReference type="CDD" id="cd02028">
    <property type="entry name" value="UMPK_like"/>
    <property type="match status" value="1"/>
</dbReference>
<dbReference type="CDD" id="cd01667">
    <property type="entry name" value="TGS_ThrRS"/>
    <property type="match status" value="1"/>
</dbReference>
<dbReference type="GO" id="GO:0016301">
    <property type="term" value="F:kinase activity"/>
    <property type="evidence" value="ECO:0007669"/>
    <property type="project" value="UniProtKB-KW"/>
</dbReference>
<dbReference type="GO" id="GO:0005524">
    <property type="term" value="F:ATP binding"/>
    <property type="evidence" value="ECO:0007669"/>
    <property type="project" value="InterPro"/>
</dbReference>
<keyword evidence="2" id="KW-0418">Kinase</keyword>
<dbReference type="PRINTS" id="PR00988">
    <property type="entry name" value="URIDINKINASE"/>
</dbReference>
<dbReference type="PANTHER" id="PTHR10285">
    <property type="entry name" value="URIDINE KINASE"/>
    <property type="match status" value="1"/>
</dbReference>
<dbReference type="InterPro" id="IPR018163">
    <property type="entry name" value="Thr/Ala-tRNA-synth_IIc_edit"/>
</dbReference>
<evidence type="ECO:0000313" key="2">
    <source>
        <dbReference type="EMBL" id="SJZ42830.1"/>
    </source>
</evidence>
<proteinExistence type="predicted"/>
<dbReference type="InterPro" id="IPR012676">
    <property type="entry name" value="TGS-like"/>
</dbReference>
<evidence type="ECO:0000313" key="3">
    <source>
        <dbReference type="Proteomes" id="UP000196365"/>
    </source>
</evidence>
<organism evidence="2 3">
    <name type="scientific">Garciella nitratireducens DSM 15102</name>
    <dbReference type="NCBI Taxonomy" id="1121911"/>
    <lineage>
        <taxon>Bacteria</taxon>
        <taxon>Bacillati</taxon>
        <taxon>Bacillota</taxon>
        <taxon>Clostridia</taxon>
        <taxon>Eubacteriales</taxon>
        <taxon>Eubacteriaceae</taxon>
        <taxon>Garciella</taxon>
    </lineage>
</organism>
<dbReference type="InterPro" id="IPR012675">
    <property type="entry name" value="Beta-grasp_dom_sf"/>
</dbReference>
<dbReference type="SUPFAM" id="SSF52540">
    <property type="entry name" value="P-loop containing nucleoside triphosphate hydrolases"/>
    <property type="match status" value="1"/>
</dbReference>
<sequence>MHQSKQILITFEDGTKEECPIGISLLELSLRKQPQYETPIVAAKVNQELEELNYKIEKNAHIEWLDLFTLDGLRIYQRSLVFVLIKAAKDLFPKRQLYVEHSLGEGIYCELHGESPLNKEEVYQIKKRMKEIIQLNLPINKKRISKKKAEEIFKFNEEYKKINLLKYRQEEYVNMYTLDGYSNYFFGYMVPNTGYLKEFDLKFYLPGMVLLKPTIDSPIKFANFIEQRKLFSVFRRSEQWARILGVSDIASLNKSIEEGKIAELMRVAEAEHEKRISEIADEIYKNKDHSRIILIAGPSSSGKTTFSKRLSTHLRVNGLNPVAISLDDYFVDRELTPRDENGEYDFENIEAIDLELFNHHLIKLIQGKEVSVPTYNFITGKREYRGNILKISESNPIIIEGIHGLNDKLTADIPKENKYKIYISALTQLNIDQHNRIPTTDTRLIRRMVRDSKFRSHDAISTLKLWSKVRRGEEQYIFPYQEEADIMFNSALFYELGVLKKYVEPLLKSIPKDNEYYSEAKRLLKFLNYFIPIKEESSILQNSILREFIGGNVYYL</sequence>
<dbReference type="InterPro" id="IPR006083">
    <property type="entry name" value="PRK/URK"/>
</dbReference>
<gene>
    <name evidence="2" type="ORF">SAMN02745973_00575</name>
</gene>
<reference evidence="2 3" key="1">
    <citation type="submission" date="2017-02" db="EMBL/GenBank/DDBJ databases">
        <authorList>
            <person name="Peterson S.W."/>
        </authorList>
    </citation>
    <scope>NUCLEOTIDE SEQUENCE [LARGE SCALE GENOMIC DNA]</scope>
    <source>
        <strain evidence="2 3">DSM 15102</strain>
    </source>
</reference>
<dbReference type="SUPFAM" id="SSF55186">
    <property type="entry name" value="ThrRS/AlaRS common domain"/>
    <property type="match status" value="1"/>
</dbReference>
<dbReference type="SUPFAM" id="SSF81271">
    <property type="entry name" value="TGS-like"/>
    <property type="match status" value="1"/>
</dbReference>
<dbReference type="Proteomes" id="UP000196365">
    <property type="component" value="Unassembled WGS sequence"/>
</dbReference>
<dbReference type="RefSeq" id="WP_087678011.1">
    <property type="nucleotide sequence ID" value="NZ_FUWV01000002.1"/>
</dbReference>
<dbReference type="InterPro" id="IPR003593">
    <property type="entry name" value="AAA+_ATPase"/>
</dbReference>
<dbReference type="Pfam" id="PF00485">
    <property type="entry name" value="PRK"/>
    <property type="match status" value="1"/>
</dbReference>
<dbReference type="Gene3D" id="3.30.980.10">
    <property type="entry name" value="Threonyl-trna Synthetase, Chain A, domain 2"/>
    <property type="match status" value="1"/>
</dbReference>
<dbReference type="OrthoDB" id="9764644at2"/>
<dbReference type="Gene3D" id="3.40.50.300">
    <property type="entry name" value="P-loop containing nucleotide triphosphate hydrolases"/>
    <property type="match status" value="1"/>
</dbReference>
<keyword evidence="2" id="KW-0808">Transferase</keyword>
<dbReference type="Gene3D" id="3.10.20.30">
    <property type="match status" value="1"/>
</dbReference>
<protein>
    <submittedName>
        <fullName evidence="2">Uridine kinase</fullName>
    </submittedName>
</protein>
<feature type="domain" description="AAA+ ATPase" evidence="1">
    <location>
        <begin position="289"/>
        <end position="449"/>
    </location>
</feature>
<dbReference type="InterPro" id="IPR027417">
    <property type="entry name" value="P-loop_NTPase"/>
</dbReference>
<dbReference type="EMBL" id="FUWV01000002">
    <property type="protein sequence ID" value="SJZ42830.1"/>
    <property type="molecule type" value="Genomic_DNA"/>
</dbReference>
<accession>A0A1T4KK95</accession>
<keyword evidence="3" id="KW-1185">Reference proteome</keyword>
<evidence type="ECO:0000259" key="1">
    <source>
        <dbReference type="SMART" id="SM00382"/>
    </source>
</evidence>